<dbReference type="InterPro" id="IPR001173">
    <property type="entry name" value="Glyco_trans_2-like"/>
</dbReference>
<dbReference type="EMBL" id="UOFR01000041">
    <property type="protein sequence ID" value="VAW96875.1"/>
    <property type="molecule type" value="Genomic_DNA"/>
</dbReference>
<organism evidence="10">
    <name type="scientific">hydrothermal vent metagenome</name>
    <dbReference type="NCBI Taxonomy" id="652676"/>
    <lineage>
        <taxon>unclassified sequences</taxon>
        <taxon>metagenomes</taxon>
        <taxon>ecological metagenomes</taxon>
    </lineage>
</organism>
<dbReference type="FunFam" id="3.90.550.10:FF:000079">
    <property type="entry name" value="Probable glycosyl transferase"/>
    <property type="match status" value="1"/>
</dbReference>
<feature type="transmembrane region" description="Helical" evidence="8">
    <location>
        <begin position="266"/>
        <end position="292"/>
    </location>
</feature>
<evidence type="ECO:0000256" key="3">
    <source>
        <dbReference type="ARBA" id="ARBA00022676"/>
    </source>
</evidence>
<dbReference type="InterPro" id="IPR050256">
    <property type="entry name" value="Glycosyltransferase_2"/>
</dbReference>
<accession>A0A3B0ZTK0</accession>
<evidence type="ECO:0000259" key="9">
    <source>
        <dbReference type="Pfam" id="PF00535"/>
    </source>
</evidence>
<evidence type="ECO:0000313" key="10">
    <source>
        <dbReference type="EMBL" id="VAW96875.1"/>
    </source>
</evidence>
<evidence type="ECO:0000256" key="2">
    <source>
        <dbReference type="ARBA" id="ARBA00022475"/>
    </source>
</evidence>
<dbReference type="PANTHER" id="PTHR48090:SF1">
    <property type="entry name" value="PROPHAGE BACTOPRENOL GLUCOSYL TRANSFERASE HOMOLOG"/>
    <property type="match status" value="1"/>
</dbReference>
<dbReference type="Pfam" id="PF00535">
    <property type="entry name" value="Glycos_transf_2"/>
    <property type="match status" value="1"/>
</dbReference>
<dbReference type="PANTHER" id="PTHR48090">
    <property type="entry name" value="UNDECAPRENYL-PHOSPHATE 4-DEOXY-4-FORMAMIDO-L-ARABINOSE TRANSFERASE-RELATED"/>
    <property type="match status" value="1"/>
</dbReference>
<reference evidence="10" key="1">
    <citation type="submission" date="2018-06" db="EMBL/GenBank/DDBJ databases">
        <authorList>
            <person name="Zhirakovskaya E."/>
        </authorList>
    </citation>
    <scope>NUCLEOTIDE SEQUENCE</scope>
</reference>
<name>A0A3B0ZTK0_9ZZZZ</name>
<keyword evidence="4 10" id="KW-0808">Transferase</keyword>
<dbReference type="Gene3D" id="3.90.550.10">
    <property type="entry name" value="Spore Coat Polysaccharide Biosynthesis Protein SpsA, Chain A"/>
    <property type="match status" value="1"/>
</dbReference>
<feature type="transmembrane region" description="Helical" evidence="8">
    <location>
        <begin position="237"/>
        <end position="260"/>
    </location>
</feature>
<evidence type="ECO:0000256" key="6">
    <source>
        <dbReference type="ARBA" id="ARBA00022989"/>
    </source>
</evidence>
<dbReference type="InterPro" id="IPR029044">
    <property type="entry name" value="Nucleotide-diphossugar_trans"/>
</dbReference>
<evidence type="ECO:0000256" key="1">
    <source>
        <dbReference type="ARBA" id="ARBA00004651"/>
    </source>
</evidence>
<dbReference type="SUPFAM" id="SSF53448">
    <property type="entry name" value="Nucleotide-diphospho-sugar transferases"/>
    <property type="match status" value="1"/>
</dbReference>
<sequence>MTKPDDILLSVVIPVYNEMDVLTEFQNRLMSVICNLPMSCEIIYVNDGSTDKTLDMLQQLHDSNDQVAIVDLSRNFGKEIALSAGLHHVQGDAVIVIDADLQDPPELIPELINEWQNGYDVVYAKRNRRAGESMIKKATAHVFYRIMRRFGPVKLPEDTGDFRILSRRAVDALNTLGEQHRFMKGLFTWIGFSQKAVFYDRDPRLAGESKWNYWRLVNLAIEGITSFTTAPLKFASFLGFVTAFGAFVYGIFMLITTLLYNNPVAGYPSLIVIILILGGTQLMAIGILGEYIGRIFTETKRRPLYFLNNYLPPRQQNKFETKTNK</sequence>
<keyword evidence="7 8" id="KW-0472">Membrane</keyword>
<proteinExistence type="predicted"/>
<dbReference type="AlphaFoldDB" id="A0A3B0ZTK0"/>
<keyword evidence="3" id="KW-0328">Glycosyltransferase</keyword>
<evidence type="ECO:0000256" key="5">
    <source>
        <dbReference type="ARBA" id="ARBA00022692"/>
    </source>
</evidence>
<evidence type="ECO:0000256" key="7">
    <source>
        <dbReference type="ARBA" id="ARBA00023136"/>
    </source>
</evidence>
<dbReference type="GO" id="GO:0005886">
    <property type="term" value="C:plasma membrane"/>
    <property type="evidence" value="ECO:0007669"/>
    <property type="project" value="UniProtKB-SubCell"/>
</dbReference>
<keyword evidence="2" id="KW-1003">Cell membrane</keyword>
<evidence type="ECO:0000256" key="8">
    <source>
        <dbReference type="SAM" id="Phobius"/>
    </source>
</evidence>
<comment type="subcellular location">
    <subcellularLocation>
        <location evidence="1">Cell membrane</location>
        <topology evidence="1">Multi-pass membrane protein</topology>
    </subcellularLocation>
</comment>
<keyword evidence="5 8" id="KW-0812">Transmembrane</keyword>
<dbReference type="CDD" id="cd04187">
    <property type="entry name" value="DPM1_like_bac"/>
    <property type="match status" value="1"/>
</dbReference>
<feature type="domain" description="Glycosyltransferase 2-like" evidence="9">
    <location>
        <begin position="10"/>
        <end position="171"/>
    </location>
</feature>
<evidence type="ECO:0000256" key="4">
    <source>
        <dbReference type="ARBA" id="ARBA00022679"/>
    </source>
</evidence>
<keyword evidence="6 8" id="KW-1133">Transmembrane helix</keyword>
<protein>
    <submittedName>
        <fullName evidence="10">Glycosyltransferase</fullName>
    </submittedName>
</protein>
<dbReference type="GO" id="GO:0016757">
    <property type="term" value="F:glycosyltransferase activity"/>
    <property type="evidence" value="ECO:0007669"/>
    <property type="project" value="UniProtKB-KW"/>
</dbReference>
<gene>
    <name evidence="10" type="ORF">MNBD_GAMMA21-2922</name>
</gene>